<dbReference type="EMBL" id="JAPDFW010000075">
    <property type="protein sequence ID" value="KAJ5073321.1"/>
    <property type="molecule type" value="Genomic_DNA"/>
</dbReference>
<keyword evidence="4" id="KW-1185">Reference proteome</keyword>
<evidence type="ECO:0000256" key="2">
    <source>
        <dbReference type="SAM" id="MobiDB-lite"/>
    </source>
</evidence>
<comment type="caution">
    <text evidence="3">The sequence shown here is derived from an EMBL/GenBank/DDBJ whole genome shotgun (WGS) entry which is preliminary data.</text>
</comment>
<evidence type="ECO:0000313" key="4">
    <source>
        <dbReference type="Proteomes" id="UP001149090"/>
    </source>
</evidence>
<evidence type="ECO:0000256" key="1">
    <source>
        <dbReference type="SAM" id="Coils"/>
    </source>
</evidence>
<name>A0A9Q0LIJ2_ANAIG</name>
<proteinExistence type="predicted"/>
<feature type="compositionally biased region" description="Basic residues" evidence="2">
    <location>
        <begin position="243"/>
        <end position="263"/>
    </location>
</feature>
<dbReference type="AlphaFoldDB" id="A0A9Q0LIJ2"/>
<sequence>MGNKVLKRKETKIYYSMVQKSKEAITIINLDGTFNFANESAIRCFCVPSLEYLLNHDIYTISPKNQPFLLKDSQSTFDSIFTKIKLFIWVTLTAENEENWLDCSAISLTINNKQVIQVLLIEIFPMNQEKLEELRKDFELGIFNQEIEDLIRSSFYPLLKNNKKQNSTPKIAKKRSVSVAYPSNQLQSKSDSNINFNLTSNQNDNENANYFEIENDKYISKSTFSYPQFETLNNQQNQNNQKKSGKKSKNKKSKNKRSQKNQKNRNQTFYHSKKSPSLQAFRTFQNEEEKQQKSKMIYGENLISENDKNICDKIEEINKIIPKEKSLNEEEKEELIKSIYKLEIDYIKGMNKKDEEERQINQNFNNERKKNTIMYKRLEDQLERELSIIDEEKDNKQNMIGTTMFLKKQYQNLIKCIQKQKVITDKVQICTQEIIKSNKFNINNNNDINVNNININNNNNNNNFFD</sequence>
<feature type="compositionally biased region" description="Low complexity" evidence="2">
    <location>
        <begin position="233"/>
        <end position="242"/>
    </location>
</feature>
<evidence type="ECO:0000313" key="3">
    <source>
        <dbReference type="EMBL" id="KAJ5073321.1"/>
    </source>
</evidence>
<gene>
    <name evidence="3" type="ORF">M0811_08729</name>
</gene>
<reference evidence="3" key="1">
    <citation type="submission" date="2022-10" db="EMBL/GenBank/DDBJ databases">
        <title>Novel sulphate-reducing endosymbionts in the free-living metamonad Anaeramoeba.</title>
        <authorList>
            <person name="Jerlstrom-Hultqvist J."/>
            <person name="Cepicka I."/>
            <person name="Gallot-Lavallee L."/>
            <person name="Salas-Leiva D."/>
            <person name="Curtis B.A."/>
            <person name="Zahonova K."/>
            <person name="Pipaliya S."/>
            <person name="Dacks J."/>
            <person name="Roger A.J."/>
        </authorList>
    </citation>
    <scope>NUCLEOTIDE SEQUENCE</scope>
    <source>
        <strain evidence="3">BMAN</strain>
    </source>
</reference>
<dbReference type="Proteomes" id="UP001149090">
    <property type="component" value="Unassembled WGS sequence"/>
</dbReference>
<feature type="region of interest" description="Disordered" evidence="2">
    <location>
        <begin position="230"/>
        <end position="276"/>
    </location>
</feature>
<protein>
    <submittedName>
        <fullName evidence="3">Uncharacterized protein</fullName>
    </submittedName>
</protein>
<accession>A0A9Q0LIJ2</accession>
<keyword evidence="1" id="KW-0175">Coiled coil</keyword>
<feature type="coiled-coil region" evidence="1">
    <location>
        <begin position="361"/>
        <end position="399"/>
    </location>
</feature>
<organism evidence="3 4">
    <name type="scientific">Anaeramoeba ignava</name>
    <name type="common">Anaerobic marine amoeba</name>
    <dbReference type="NCBI Taxonomy" id="1746090"/>
    <lineage>
        <taxon>Eukaryota</taxon>
        <taxon>Metamonada</taxon>
        <taxon>Anaeramoebidae</taxon>
        <taxon>Anaeramoeba</taxon>
    </lineage>
</organism>